<dbReference type="EMBL" id="CP035464">
    <property type="protein sequence ID" value="QAY32548.1"/>
    <property type="molecule type" value="Genomic_DNA"/>
</dbReference>
<protein>
    <submittedName>
        <fullName evidence="1">Terminase</fullName>
    </submittedName>
</protein>
<gene>
    <name evidence="1" type="ORF">ESN35_03230</name>
</gene>
<dbReference type="AlphaFoldDB" id="A0A4P6DXJ8"/>
<evidence type="ECO:0000313" key="2">
    <source>
        <dbReference type="Proteomes" id="UP000293589"/>
    </source>
</evidence>
<dbReference type="KEGG" id="bgx:ESN35_03230"/>
<reference evidence="1 2" key="1">
    <citation type="submission" date="2019-01" db="EMBL/GenBank/DDBJ databases">
        <title>Complete genome sequence of Bifidobacterium gallinarum CACC 514.</title>
        <authorList>
            <person name="Jung M."/>
        </authorList>
    </citation>
    <scope>NUCLEOTIDE SEQUENCE [LARGE SCALE GENOMIC DNA]</scope>
    <source>
        <strain evidence="1 2">CACC 514</strain>
    </source>
</reference>
<dbReference type="RefSeq" id="WP_129237043.1">
    <property type="nucleotide sequence ID" value="NZ_CP035464.1"/>
</dbReference>
<evidence type="ECO:0000313" key="1">
    <source>
        <dbReference type="EMBL" id="QAY32548.1"/>
    </source>
</evidence>
<dbReference type="InterPro" id="IPR027417">
    <property type="entry name" value="P-loop_NTPase"/>
</dbReference>
<dbReference type="Gene3D" id="3.40.50.300">
    <property type="entry name" value="P-loop containing nucleotide triphosphate hydrolases"/>
    <property type="match status" value="1"/>
</dbReference>
<sequence>MASRKGEYGETTPYYFTPPLRKLTKRTSLGYEFLDFAENILHESPYPWQEWLAVHALETLDDGSLRFSTVLAGLARQNGKSKFVEWLAKYWLYVDSERHPDKVSPRDFTVVGVAQVLDVAKKPYSRVVEMVDPKPPTKALEKRADPAFQELTDRISRRNGDEGIICKNGASYLPRAALNARGLTAARTIFDELREQKTEDGWAAVEPLGSNVWSSQLWAISSAGDYRSKPLRTLYDEGVEAIDSWNELVVAGEMTPEEYADGHDTSFGFFWWGIPDSTCPMDDERAILAANPTIGYGSMTIQSVKSKIGKMSESKYRQEYLNQWFTADVVTCIDMDEWRRGIDPESCIADDGRIVVGVDTSADRSTTYISVAGFREDGLPHVETIARRDGMLWVRRYMRLLRDRWPSVTEVAVQSKGCPAVDFVDELAEDGWTVHLIEGFKLGACLGRFHDRIREGKLRHRPQPAIEQQVSAAVSRRLGEVEVWDRTNSPMQISGLIAESEALYALESMKTEPTVKYQPTTGLKLQLI</sequence>
<accession>A0A4P6DXJ8</accession>
<organism evidence="1 2">
    <name type="scientific">Bifidobacterium pullorum subsp. gallinarum</name>
    <dbReference type="NCBI Taxonomy" id="78344"/>
    <lineage>
        <taxon>Bacteria</taxon>
        <taxon>Bacillati</taxon>
        <taxon>Actinomycetota</taxon>
        <taxon>Actinomycetes</taxon>
        <taxon>Bifidobacteriales</taxon>
        <taxon>Bifidobacteriaceae</taxon>
        <taxon>Bifidobacterium</taxon>
    </lineage>
</organism>
<dbReference type="Proteomes" id="UP000293589">
    <property type="component" value="Chromosome"/>
</dbReference>
<name>A0A4P6DXJ8_9BIFI</name>
<proteinExistence type="predicted"/>